<accession>A0A6F9DHY7</accession>
<reference evidence="1" key="1">
    <citation type="submission" date="2020-04" db="EMBL/GenBank/DDBJ databases">
        <authorList>
            <person name="Neveu A P."/>
        </authorList>
    </citation>
    <scope>NUCLEOTIDE SEQUENCE</scope>
    <source>
        <tissue evidence="1">Whole embryo</tissue>
    </source>
</reference>
<sequence length="634" mass="73200">MEKDPQQCYTDFLDVFKKNPELLQKNRKSLECLHGLLNGGMEEKFMEILETLCLIGTEDIPTRVVNKICSQGSTEKIKAPNWEELYSKLCMVIPISYFDHTDTITLPKFLTQLILQRLKKNPEQLGNRLFCGIQVLTGLFSRDNRVWLDDGHLANTQQHIDTIMKHAEQHFEVNFSMKKQVQEDFFIWMGMCKLHARLGQAYVQSRTDKNWQKALGILLQGAQRIWNVVDAYTKPGLTLLCFFNKSNPDILDFDENKNVNKVAIQIADKCLKAGEKIETAMVEQYFKSNIRIGKAAFEDFIDNLAHSTKISLDQARNQLVGVQQSILKGTNLTEDQIKQLQESGNLLSVKSFKQVFLAERMCDFFHTYGRQDIYIWKEMQDTENQLQKCKYYTELSHCIAKRVREKTETGLLFEFITTSNCKVPRSLQNRDENETIRDKLERFRQAYTLANSLLADPTKYYENGMYMATQRSTYTKLNAQKYAVKAANKMVGINENVPPDSIAICDSMLALAKDQIYLDMGPACVIMAAKFYASVGQFQKSFDTFAAGFKTEHEGKCYGIFQHFDGRINTYAWAVANHARAIHAAVYKKEQVDIDMRLKVMKQCKTVYECGNEDLKKEWKHQMKGWEELLKKDA</sequence>
<protein>
    <submittedName>
        <fullName evidence="1">Uncharacterized protein LOC100180356</fullName>
    </submittedName>
</protein>
<dbReference type="AlphaFoldDB" id="A0A6F9DHY7"/>
<evidence type="ECO:0000313" key="1">
    <source>
        <dbReference type="EMBL" id="CAB3262564.1"/>
    </source>
</evidence>
<dbReference type="EMBL" id="LR786714">
    <property type="protein sequence ID" value="CAB3262564.1"/>
    <property type="molecule type" value="mRNA"/>
</dbReference>
<name>A0A6F9DHY7_9ASCI</name>
<gene>
    <name evidence="1" type="primary">LOC100180356-002</name>
</gene>
<proteinExistence type="evidence at transcript level"/>
<organism evidence="1">
    <name type="scientific">Phallusia mammillata</name>
    <dbReference type="NCBI Taxonomy" id="59560"/>
    <lineage>
        <taxon>Eukaryota</taxon>
        <taxon>Metazoa</taxon>
        <taxon>Chordata</taxon>
        <taxon>Tunicata</taxon>
        <taxon>Ascidiacea</taxon>
        <taxon>Phlebobranchia</taxon>
        <taxon>Ascidiidae</taxon>
        <taxon>Phallusia</taxon>
    </lineage>
</organism>